<name>A0A8S3W6D6_PARAO</name>
<sequence length="149" mass="16339">MGVRCLAPRFTATAEYPVRRWLAPGSCWGEGCAVCAPPTRHKPLPPPPPPAHLIHRKPSTRPTPPLAKPSPLTPITSFASRAVGDDVRETLCDVNSPRNEFFLRSPRGEIASVYLDKLDAVSRCLGRVLDSPRQPHTPHLPPHSPRDVP</sequence>
<feature type="compositionally biased region" description="Pro residues" evidence="1">
    <location>
        <begin position="61"/>
        <end position="72"/>
    </location>
</feature>
<dbReference type="OrthoDB" id="7489128at2759"/>
<evidence type="ECO:0000313" key="2">
    <source>
        <dbReference type="EMBL" id="CAG4942906.1"/>
    </source>
</evidence>
<gene>
    <name evidence="2" type="ORF">PAPOLLO_LOCUS2561</name>
</gene>
<evidence type="ECO:0000313" key="3">
    <source>
        <dbReference type="Proteomes" id="UP000691718"/>
    </source>
</evidence>
<organism evidence="2 3">
    <name type="scientific">Parnassius apollo</name>
    <name type="common">Apollo butterfly</name>
    <name type="synonym">Papilio apollo</name>
    <dbReference type="NCBI Taxonomy" id="110799"/>
    <lineage>
        <taxon>Eukaryota</taxon>
        <taxon>Metazoa</taxon>
        <taxon>Ecdysozoa</taxon>
        <taxon>Arthropoda</taxon>
        <taxon>Hexapoda</taxon>
        <taxon>Insecta</taxon>
        <taxon>Pterygota</taxon>
        <taxon>Neoptera</taxon>
        <taxon>Endopterygota</taxon>
        <taxon>Lepidoptera</taxon>
        <taxon>Glossata</taxon>
        <taxon>Ditrysia</taxon>
        <taxon>Papilionoidea</taxon>
        <taxon>Papilionidae</taxon>
        <taxon>Parnassiinae</taxon>
        <taxon>Parnassini</taxon>
        <taxon>Parnassius</taxon>
        <taxon>Parnassius</taxon>
    </lineage>
</organism>
<accession>A0A8S3W6D6</accession>
<reference evidence="2" key="1">
    <citation type="submission" date="2021-04" db="EMBL/GenBank/DDBJ databases">
        <authorList>
            <person name="Tunstrom K."/>
        </authorList>
    </citation>
    <scope>NUCLEOTIDE SEQUENCE</scope>
</reference>
<feature type="region of interest" description="Disordered" evidence="1">
    <location>
        <begin position="43"/>
        <end position="76"/>
    </location>
</feature>
<evidence type="ECO:0000256" key="1">
    <source>
        <dbReference type="SAM" id="MobiDB-lite"/>
    </source>
</evidence>
<proteinExistence type="predicted"/>
<feature type="region of interest" description="Disordered" evidence="1">
    <location>
        <begin position="129"/>
        <end position="149"/>
    </location>
</feature>
<comment type="caution">
    <text evidence="2">The sequence shown here is derived from an EMBL/GenBank/DDBJ whole genome shotgun (WGS) entry which is preliminary data.</text>
</comment>
<dbReference type="Proteomes" id="UP000691718">
    <property type="component" value="Unassembled WGS sequence"/>
</dbReference>
<dbReference type="AlphaFoldDB" id="A0A8S3W6D6"/>
<keyword evidence="3" id="KW-1185">Reference proteome</keyword>
<dbReference type="EMBL" id="CAJQZP010000171">
    <property type="protein sequence ID" value="CAG4942906.1"/>
    <property type="molecule type" value="Genomic_DNA"/>
</dbReference>
<protein>
    <submittedName>
        <fullName evidence="2">(apollo) hypothetical protein</fullName>
    </submittedName>
</protein>